<dbReference type="EMBL" id="BAABME010008926">
    <property type="protein sequence ID" value="GAA0174129.1"/>
    <property type="molecule type" value="Genomic_DNA"/>
</dbReference>
<organism evidence="2 3">
    <name type="scientific">Lithospermum erythrorhizon</name>
    <name type="common">Purple gromwell</name>
    <name type="synonym">Lithospermum officinale var. erythrorhizon</name>
    <dbReference type="NCBI Taxonomy" id="34254"/>
    <lineage>
        <taxon>Eukaryota</taxon>
        <taxon>Viridiplantae</taxon>
        <taxon>Streptophyta</taxon>
        <taxon>Embryophyta</taxon>
        <taxon>Tracheophyta</taxon>
        <taxon>Spermatophyta</taxon>
        <taxon>Magnoliopsida</taxon>
        <taxon>eudicotyledons</taxon>
        <taxon>Gunneridae</taxon>
        <taxon>Pentapetalae</taxon>
        <taxon>asterids</taxon>
        <taxon>lamiids</taxon>
        <taxon>Boraginales</taxon>
        <taxon>Boraginaceae</taxon>
        <taxon>Boraginoideae</taxon>
        <taxon>Lithospermeae</taxon>
        <taxon>Lithospermum</taxon>
    </lineage>
</organism>
<keyword evidence="3" id="KW-1185">Reference proteome</keyword>
<gene>
    <name evidence="2" type="ORF">LIER_27582</name>
</gene>
<evidence type="ECO:0000256" key="1">
    <source>
        <dbReference type="SAM" id="Coils"/>
    </source>
</evidence>
<comment type="caution">
    <text evidence="2">The sequence shown here is derived from an EMBL/GenBank/DDBJ whole genome shotgun (WGS) entry which is preliminary data.</text>
</comment>
<dbReference type="Proteomes" id="UP001454036">
    <property type="component" value="Unassembled WGS sequence"/>
</dbReference>
<protein>
    <submittedName>
        <fullName evidence="2">Uncharacterized protein</fullName>
    </submittedName>
</protein>
<reference evidence="2 3" key="1">
    <citation type="submission" date="2024-01" db="EMBL/GenBank/DDBJ databases">
        <title>The complete chloroplast genome sequence of Lithospermum erythrorhizon: insights into the phylogenetic relationship among Boraginaceae species and the maternal lineages of purple gromwells.</title>
        <authorList>
            <person name="Okada T."/>
            <person name="Watanabe K."/>
        </authorList>
    </citation>
    <scope>NUCLEOTIDE SEQUENCE [LARGE SCALE GENOMIC DNA]</scope>
</reference>
<evidence type="ECO:0000313" key="3">
    <source>
        <dbReference type="Proteomes" id="UP001454036"/>
    </source>
</evidence>
<accession>A0AAV3RE94</accession>
<feature type="coiled-coil region" evidence="1">
    <location>
        <begin position="70"/>
        <end position="107"/>
    </location>
</feature>
<dbReference type="AlphaFoldDB" id="A0AAV3RE94"/>
<evidence type="ECO:0000313" key="2">
    <source>
        <dbReference type="EMBL" id="GAA0174129.1"/>
    </source>
</evidence>
<proteinExistence type="predicted"/>
<keyword evidence="1" id="KW-0175">Coiled coil</keyword>
<sequence>MIGERVPLFRLAKMDAFCTSHPLLLEWIRRNYDVIRDPLEIHGVVACHMIKALNVSHALAYRADLLDDAQAEACEKERALQLQVKKLKEENERLKSAATLAVKEKKEVAAQTLAEIKKHDLLQSRFTRLEDENFDISNKLQRL</sequence>
<name>A0AAV3RE94_LITER</name>